<keyword evidence="3" id="KW-1185">Reference proteome</keyword>
<evidence type="ECO:0000259" key="1">
    <source>
        <dbReference type="Pfam" id="PF07833"/>
    </source>
</evidence>
<evidence type="ECO:0000313" key="2">
    <source>
        <dbReference type="EMBL" id="MBD2864407.1"/>
    </source>
</evidence>
<gene>
    <name evidence="2" type="ORF">IDH45_20685</name>
</gene>
<dbReference type="InterPro" id="IPR012854">
    <property type="entry name" value="Cu_amine_oxidase-like_N"/>
</dbReference>
<dbReference type="SUPFAM" id="SSF55383">
    <property type="entry name" value="Copper amine oxidase, domain N"/>
    <property type="match status" value="1"/>
</dbReference>
<proteinExistence type="predicted"/>
<dbReference type="RefSeq" id="WP_190930036.1">
    <property type="nucleotide sequence ID" value="NZ_JACXJA010000029.1"/>
</dbReference>
<dbReference type="Gene3D" id="3.30.457.10">
    <property type="entry name" value="Copper amine oxidase-like, N-terminal domain"/>
    <property type="match status" value="1"/>
</dbReference>
<protein>
    <recommendedName>
        <fullName evidence="1">Copper amine oxidase-like N-terminal domain-containing protein</fullName>
    </recommendedName>
</protein>
<comment type="caution">
    <text evidence="2">The sequence shown here is derived from an EMBL/GenBank/DDBJ whole genome shotgun (WGS) entry which is preliminary data.</text>
</comment>
<dbReference type="Proteomes" id="UP000639396">
    <property type="component" value="Unassembled WGS sequence"/>
</dbReference>
<dbReference type="Pfam" id="PF07833">
    <property type="entry name" value="Cu_amine_oxidN1"/>
    <property type="match status" value="1"/>
</dbReference>
<sequence>MRNIRKFRVGGWAKWLILALLVVVVGCQSLGGLDLNRALITGMDTESMQQSVTVSLHMKTDPSKLSEETKAMVDLWNDVKLEIRNMKMENWDRMSLQGQLTLAKGAIPFQAFMNSEHLVLKVDGLSKAIVIPLTETDGLTAAFAAVTEKLQKEYQAKGIDKSMASLIVSNLPNPKSIQVTSGTEKIHNENVNVYKVETSLDGTELVPLTKTFIRNLTKDDANFKKFIGEMYDVLWPVLKPYLEKEDEASPLLPGSPFGSPFGSSMDGLKESLMEAASDKELAVDMIHTTAKQLLYIALIGIDSASRSDEPGIQAMLSKQTQVKARLAFDQSFNLRKSELDLAFPAPDGGDQGITALQFNIQSETWDINKPVKADVLDAGKTPFVMGTSRSPAELMEEVDPESLLGELIALEMNKYEPATVYIPLQISDEFGPYEAYLHEGISYIDLELLAAYMGADVSYEDEAITVTGMWFTTIELAAGSSEAVVDDEAYEMDGPVIKQGESYYVPLRFIAEHLYGEVDYDAESGLIELVLPE</sequence>
<dbReference type="InterPro" id="IPR036582">
    <property type="entry name" value="Mao_N_sf"/>
</dbReference>
<reference evidence="2" key="1">
    <citation type="submission" date="2020-09" db="EMBL/GenBank/DDBJ databases">
        <title>A novel bacterium of genus Paenibacillus, isolated from South China Sea.</title>
        <authorList>
            <person name="Huang H."/>
            <person name="Mo K."/>
            <person name="Hu Y."/>
        </authorList>
    </citation>
    <scope>NUCLEOTIDE SEQUENCE</scope>
    <source>
        <strain evidence="2">IB182363</strain>
    </source>
</reference>
<evidence type="ECO:0000313" key="3">
    <source>
        <dbReference type="Proteomes" id="UP000639396"/>
    </source>
</evidence>
<dbReference type="AlphaFoldDB" id="A0A927H1P0"/>
<dbReference type="EMBL" id="JACXJA010000029">
    <property type="protein sequence ID" value="MBD2864407.1"/>
    <property type="molecule type" value="Genomic_DNA"/>
</dbReference>
<feature type="domain" description="Copper amine oxidase-like N-terminal" evidence="1">
    <location>
        <begin position="434"/>
        <end position="527"/>
    </location>
</feature>
<dbReference type="PROSITE" id="PS51257">
    <property type="entry name" value="PROKAR_LIPOPROTEIN"/>
    <property type="match status" value="1"/>
</dbReference>
<organism evidence="2 3">
    <name type="scientific">Paenibacillus oceani</name>
    <dbReference type="NCBI Taxonomy" id="2772510"/>
    <lineage>
        <taxon>Bacteria</taxon>
        <taxon>Bacillati</taxon>
        <taxon>Bacillota</taxon>
        <taxon>Bacilli</taxon>
        <taxon>Bacillales</taxon>
        <taxon>Paenibacillaceae</taxon>
        <taxon>Paenibacillus</taxon>
    </lineage>
</organism>
<name>A0A927H1P0_9BACL</name>
<accession>A0A927H1P0</accession>